<protein>
    <submittedName>
        <fullName evidence="1">Uncharacterized protein</fullName>
    </submittedName>
</protein>
<dbReference type="AlphaFoldDB" id="A0A8T0Q2L1"/>
<proteinExistence type="predicted"/>
<dbReference type="EMBL" id="CM029050">
    <property type="protein sequence ID" value="KAG2565356.1"/>
    <property type="molecule type" value="Genomic_DNA"/>
</dbReference>
<comment type="caution">
    <text evidence="1">The sequence shown here is derived from an EMBL/GenBank/DDBJ whole genome shotgun (WGS) entry which is preliminary data.</text>
</comment>
<evidence type="ECO:0000313" key="1">
    <source>
        <dbReference type="EMBL" id="KAG2565356.1"/>
    </source>
</evidence>
<organism evidence="1 2">
    <name type="scientific">Panicum virgatum</name>
    <name type="common">Blackwell switchgrass</name>
    <dbReference type="NCBI Taxonomy" id="38727"/>
    <lineage>
        <taxon>Eukaryota</taxon>
        <taxon>Viridiplantae</taxon>
        <taxon>Streptophyta</taxon>
        <taxon>Embryophyta</taxon>
        <taxon>Tracheophyta</taxon>
        <taxon>Spermatophyta</taxon>
        <taxon>Magnoliopsida</taxon>
        <taxon>Liliopsida</taxon>
        <taxon>Poales</taxon>
        <taxon>Poaceae</taxon>
        <taxon>PACMAD clade</taxon>
        <taxon>Panicoideae</taxon>
        <taxon>Panicodae</taxon>
        <taxon>Paniceae</taxon>
        <taxon>Panicinae</taxon>
        <taxon>Panicum</taxon>
        <taxon>Panicum sect. Hiantes</taxon>
    </lineage>
</organism>
<evidence type="ECO:0000313" key="2">
    <source>
        <dbReference type="Proteomes" id="UP000823388"/>
    </source>
</evidence>
<keyword evidence="2" id="KW-1185">Reference proteome</keyword>
<accession>A0A8T0Q2L1</accession>
<gene>
    <name evidence="1" type="ORF">PVAP13_7NG032017</name>
</gene>
<sequence>MTATEAVYTRGHSVVERLLDVPCRARQIARHGMRHGAAAALAVMEGRSGEDLSEVEPVEPANDLDQDAFDERVQDLNRDHAGPARLFVPLVRIEDVVSAPAFFPNE</sequence>
<name>A0A8T0Q2L1_PANVG</name>
<reference evidence="1" key="1">
    <citation type="submission" date="2020-05" db="EMBL/GenBank/DDBJ databases">
        <title>WGS assembly of Panicum virgatum.</title>
        <authorList>
            <person name="Lovell J.T."/>
            <person name="Jenkins J."/>
            <person name="Shu S."/>
            <person name="Juenger T.E."/>
            <person name="Schmutz J."/>
        </authorList>
    </citation>
    <scope>NUCLEOTIDE SEQUENCE</scope>
    <source>
        <strain evidence="1">AP13</strain>
    </source>
</reference>
<dbReference type="Proteomes" id="UP000823388">
    <property type="component" value="Chromosome 7N"/>
</dbReference>